<organism evidence="1 2">
    <name type="scientific">Absidia repens</name>
    <dbReference type="NCBI Taxonomy" id="90262"/>
    <lineage>
        <taxon>Eukaryota</taxon>
        <taxon>Fungi</taxon>
        <taxon>Fungi incertae sedis</taxon>
        <taxon>Mucoromycota</taxon>
        <taxon>Mucoromycotina</taxon>
        <taxon>Mucoromycetes</taxon>
        <taxon>Mucorales</taxon>
        <taxon>Cunninghamellaceae</taxon>
        <taxon>Absidia</taxon>
    </lineage>
</organism>
<dbReference type="Proteomes" id="UP000193560">
    <property type="component" value="Unassembled WGS sequence"/>
</dbReference>
<dbReference type="PANTHER" id="PTHR13366">
    <property type="entry name" value="MALARIA ANTIGEN-RELATED"/>
    <property type="match status" value="1"/>
</dbReference>
<protein>
    <submittedName>
        <fullName evidence="1">Armadillo-type protein</fullName>
    </submittedName>
</protein>
<dbReference type="InterPro" id="IPR016024">
    <property type="entry name" value="ARM-type_fold"/>
</dbReference>
<feature type="non-terminal residue" evidence="1">
    <location>
        <position position="1"/>
    </location>
</feature>
<dbReference type="EMBL" id="MCGE01000058">
    <property type="protein sequence ID" value="ORY99820.1"/>
    <property type="molecule type" value="Genomic_DNA"/>
</dbReference>
<dbReference type="Gene3D" id="1.25.10.10">
    <property type="entry name" value="Leucine-rich Repeat Variant"/>
    <property type="match status" value="2"/>
</dbReference>
<dbReference type="SUPFAM" id="SSF48371">
    <property type="entry name" value="ARM repeat"/>
    <property type="match status" value="1"/>
</dbReference>
<dbReference type="InterPro" id="IPR011989">
    <property type="entry name" value="ARM-like"/>
</dbReference>
<dbReference type="AlphaFoldDB" id="A0A1X2HKE4"/>
<gene>
    <name evidence="1" type="ORF">BCR42DRAFT_339170</name>
</gene>
<dbReference type="PANTHER" id="PTHR13366:SF0">
    <property type="entry name" value="HEAT REPEAT-CONTAINING PROTEIN 6"/>
    <property type="match status" value="1"/>
</dbReference>
<reference evidence="1 2" key="1">
    <citation type="submission" date="2016-07" db="EMBL/GenBank/DDBJ databases">
        <title>Pervasive Adenine N6-methylation of Active Genes in Fungi.</title>
        <authorList>
            <consortium name="DOE Joint Genome Institute"/>
            <person name="Mondo S.J."/>
            <person name="Dannebaum R.O."/>
            <person name="Kuo R.C."/>
            <person name="Labutti K."/>
            <person name="Haridas S."/>
            <person name="Kuo A."/>
            <person name="Salamov A."/>
            <person name="Ahrendt S.R."/>
            <person name="Lipzen A."/>
            <person name="Sullivan W."/>
            <person name="Andreopoulos W.B."/>
            <person name="Clum A."/>
            <person name="Lindquist E."/>
            <person name="Daum C."/>
            <person name="Ramamoorthy G.K."/>
            <person name="Gryganskyi A."/>
            <person name="Culley D."/>
            <person name="Magnuson J.K."/>
            <person name="James T.Y."/>
            <person name="O'Malley M.A."/>
            <person name="Stajich J.E."/>
            <person name="Spatafora J.W."/>
            <person name="Visel A."/>
            <person name="Grigoriev I.V."/>
        </authorList>
    </citation>
    <scope>NUCLEOTIDE SEQUENCE [LARGE SCALE GENOMIC DNA]</scope>
    <source>
        <strain evidence="1 2">NRRL 1336</strain>
    </source>
</reference>
<dbReference type="STRING" id="90262.A0A1X2HKE4"/>
<comment type="caution">
    <text evidence="1">The sequence shown here is derived from an EMBL/GenBank/DDBJ whole genome shotgun (WGS) entry which is preliminary data.</text>
</comment>
<evidence type="ECO:0000313" key="2">
    <source>
        <dbReference type="Proteomes" id="UP000193560"/>
    </source>
</evidence>
<evidence type="ECO:0000313" key="1">
    <source>
        <dbReference type="EMBL" id="ORY99820.1"/>
    </source>
</evidence>
<name>A0A1X2HKE4_9FUNG</name>
<sequence length="367" mass="41831">IKQKCTKWWMVILEKYIQQASMETISAVRVLTCDCLSSIAKAVFERLPTRYQRLAMALLLPLPEDEESQVRAAACRALGAFVLFPSLREDTCFVSDMATAILDRMKDSVTLVRLRASWAQGNLCDALVIVSDAEDFNLREWVSIPTWMAILSTATSASLDNDKLRSNAVRAMGSLLRITPFDYFQDRHGMLLLRDAMVGLVKNIENGSLKTRWNACHAASNILKNDAFPMGFLHQGQGQQSDYDENGERYGKQLQQQQEYTWTATVYCALIHAVTKCKNYKVRINACLALATPHRRSLYGRHLQTIFQAILSTWHTCHDPNITADFQEYKYQEQLNHQVIPFPPFHSSFPLSAEYVSLYSITFILLR</sequence>
<keyword evidence="2" id="KW-1185">Reference proteome</keyword>
<accession>A0A1X2HKE4</accession>
<dbReference type="OrthoDB" id="422637at2759"/>
<dbReference type="InterPro" id="IPR052107">
    <property type="entry name" value="HEAT6"/>
</dbReference>
<proteinExistence type="predicted"/>